<evidence type="ECO:0000256" key="4">
    <source>
        <dbReference type="ARBA" id="ARBA00022824"/>
    </source>
</evidence>
<keyword evidence="8 11" id="KW-0472">Membrane</keyword>
<keyword evidence="3 11" id="KW-0812">Transmembrane</keyword>
<evidence type="ECO:0000256" key="2">
    <source>
        <dbReference type="ARBA" id="ARBA00022448"/>
    </source>
</evidence>
<feature type="region of interest" description="Disordered" evidence="10">
    <location>
        <begin position="1"/>
        <end position="34"/>
    </location>
</feature>
<dbReference type="GO" id="GO:0031201">
    <property type="term" value="C:SNARE complex"/>
    <property type="evidence" value="ECO:0007669"/>
    <property type="project" value="TreeGrafter"/>
</dbReference>
<feature type="domain" description="Sec20 C-terminal" evidence="12">
    <location>
        <begin position="179"/>
        <end position="268"/>
    </location>
</feature>
<comment type="caution">
    <text evidence="13">The sequence shown here is derived from an EMBL/GenBank/DDBJ whole genome shotgun (WGS) entry which is preliminary data.</text>
</comment>
<evidence type="ECO:0000256" key="1">
    <source>
        <dbReference type="ARBA" id="ARBA00004163"/>
    </source>
</evidence>
<evidence type="ECO:0000256" key="7">
    <source>
        <dbReference type="ARBA" id="ARBA00023054"/>
    </source>
</evidence>
<dbReference type="InterPro" id="IPR056173">
    <property type="entry name" value="Sec20_C"/>
</dbReference>
<evidence type="ECO:0000256" key="9">
    <source>
        <dbReference type="ARBA" id="ARBA00037934"/>
    </source>
</evidence>
<dbReference type="OrthoDB" id="46868at2759"/>
<keyword evidence="4" id="KW-0256">Endoplasmic reticulum</keyword>
<evidence type="ECO:0000256" key="11">
    <source>
        <dbReference type="SAM" id="Phobius"/>
    </source>
</evidence>
<dbReference type="GO" id="GO:0006890">
    <property type="term" value="P:retrograde vesicle-mediated transport, Golgi to endoplasmic reticulum"/>
    <property type="evidence" value="ECO:0007669"/>
    <property type="project" value="InterPro"/>
</dbReference>
<dbReference type="Proteomes" id="UP000193411">
    <property type="component" value="Unassembled WGS sequence"/>
</dbReference>
<name>A0A1Y2HGN8_9FUNG</name>
<dbReference type="AlphaFoldDB" id="A0A1Y2HGN8"/>
<evidence type="ECO:0000256" key="10">
    <source>
        <dbReference type="SAM" id="MobiDB-lite"/>
    </source>
</evidence>
<evidence type="ECO:0000256" key="3">
    <source>
        <dbReference type="ARBA" id="ARBA00022692"/>
    </source>
</evidence>
<evidence type="ECO:0000256" key="5">
    <source>
        <dbReference type="ARBA" id="ARBA00022892"/>
    </source>
</evidence>
<comment type="subcellular location">
    <subcellularLocation>
        <location evidence="1">Endoplasmic reticulum membrane</location>
        <topology evidence="1">Single-pass type IV membrane protein</topology>
    </subcellularLocation>
</comment>
<keyword evidence="5" id="KW-0931">ER-Golgi transport</keyword>
<feature type="non-terminal residue" evidence="13">
    <location>
        <position position="273"/>
    </location>
</feature>
<keyword evidence="2" id="KW-0813">Transport</keyword>
<dbReference type="PANTHER" id="PTHR12825:SF0">
    <property type="entry name" value="VESICLE TRANSPORT PROTEIN SEC20"/>
    <property type="match status" value="1"/>
</dbReference>
<feature type="compositionally biased region" description="Low complexity" evidence="10">
    <location>
        <begin position="17"/>
        <end position="34"/>
    </location>
</feature>
<feature type="transmembrane region" description="Helical" evidence="11">
    <location>
        <begin position="247"/>
        <end position="264"/>
    </location>
</feature>
<evidence type="ECO:0000256" key="8">
    <source>
        <dbReference type="ARBA" id="ARBA00023136"/>
    </source>
</evidence>
<comment type="similarity">
    <text evidence="9">Belongs to the SEC20 family.</text>
</comment>
<dbReference type="GO" id="GO:0005789">
    <property type="term" value="C:endoplasmic reticulum membrane"/>
    <property type="evidence" value="ECO:0007669"/>
    <property type="project" value="UniProtKB-SubCell"/>
</dbReference>
<organism evidence="13 14">
    <name type="scientific">Catenaria anguillulae PL171</name>
    <dbReference type="NCBI Taxonomy" id="765915"/>
    <lineage>
        <taxon>Eukaryota</taxon>
        <taxon>Fungi</taxon>
        <taxon>Fungi incertae sedis</taxon>
        <taxon>Blastocladiomycota</taxon>
        <taxon>Blastocladiomycetes</taxon>
        <taxon>Blastocladiales</taxon>
        <taxon>Catenariaceae</taxon>
        <taxon>Catenaria</taxon>
    </lineage>
</organism>
<dbReference type="STRING" id="765915.A0A1Y2HGN8"/>
<reference evidence="13 14" key="1">
    <citation type="submission" date="2016-07" db="EMBL/GenBank/DDBJ databases">
        <title>Pervasive Adenine N6-methylation of Active Genes in Fungi.</title>
        <authorList>
            <consortium name="DOE Joint Genome Institute"/>
            <person name="Mondo S.J."/>
            <person name="Dannebaum R.O."/>
            <person name="Kuo R.C."/>
            <person name="Labutti K."/>
            <person name="Haridas S."/>
            <person name="Kuo A."/>
            <person name="Salamov A."/>
            <person name="Ahrendt S.R."/>
            <person name="Lipzen A."/>
            <person name="Sullivan W."/>
            <person name="Andreopoulos W.B."/>
            <person name="Clum A."/>
            <person name="Lindquist E."/>
            <person name="Daum C."/>
            <person name="Ramamoorthy G.K."/>
            <person name="Gryganskyi A."/>
            <person name="Culley D."/>
            <person name="Magnuson J.K."/>
            <person name="James T.Y."/>
            <person name="O'Malley M.A."/>
            <person name="Stajich J.E."/>
            <person name="Spatafora J.W."/>
            <person name="Visel A."/>
            <person name="Grigoriev I.V."/>
        </authorList>
    </citation>
    <scope>NUCLEOTIDE SEQUENCE [LARGE SCALE GENOMIC DNA]</scope>
    <source>
        <strain evidence="13 14">PL171</strain>
    </source>
</reference>
<keyword evidence="7" id="KW-0175">Coiled coil</keyword>
<evidence type="ECO:0000313" key="13">
    <source>
        <dbReference type="EMBL" id="ORZ33041.1"/>
    </source>
</evidence>
<protein>
    <submittedName>
        <fullName evidence="13">Sec20-domain-containing protein</fullName>
    </submittedName>
</protein>
<dbReference type="PANTHER" id="PTHR12825">
    <property type="entry name" value="BNIP1-RELATED"/>
    <property type="match status" value="1"/>
</dbReference>
<dbReference type="InterPro" id="IPR005606">
    <property type="entry name" value="Sec20"/>
</dbReference>
<proteinExistence type="inferred from homology"/>
<feature type="compositionally biased region" description="Low complexity" evidence="10">
    <location>
        <begin position="139"/>
        <end position="166"/>
    </location>
</feature>
<evidence type="ECO:0000256" key="6">
    <source>
        <dbReference type="ARBA" id="ARBA00022989"/>
    </source>
</evidence>
<evidence type="ECO:0000259" key="12">
    <source>
        <dbReference type="Pfam" id="PF03908"/>
    </source>
</evidence>
<dbReference type="GO" id="GO:0005484">
    <property type="term" value="F:SNAP receptor activity"/>
    <property type="evidence" value="ECO:0007669"/>
    <property type="project" value="InterPro"/>
</dbReference>
<keyword evidence="6 11" id="KW-1133">Transmembrane helix</keyword>
<evidence type="ECO:0000313" key="14">
    <source>
        <dbReference type="Proteomes" id="UP000193411"/>
    </source>
</evidence>
<feature type="region of interest" description="Disordered" evidence="10">
    <location>
        <begin position="139"/>
        <end position="181"/>
    </location>
</feature>
<keyword evidence="14" id="KW-1185">Reference proteome</keyword>
<sequence length="273" mass="29878">MSSLSAILRPVPADHGAPSPAASPPASSAAPSAPAPLLATSLQSDLAKCNTHVQHLLSLLTQSVNSQPPLIQSDADWVAYTGSLRTALARWQEELNNAADMAADCRGVERTALEKVISDSRKLKFIHEDSLRTLSQSVRRSLSSQTSLRRRQLLSSTSSSPSSPSSNASSTKERTQRAAAQTTATLQRMSQLMTQELEKSTANVTALDSQTRLLKQVNREYNTMTAVIRGARSLLTDLEQRDRTDKLVIGFACLVFVAVVLYILKKRVFWWLF</sequence>
<dbReference type="Pfam" id="PF03908">
    <property type="entry name" value="Sec20"/>
    <property type="match status" value="1"/>
</dbReference>
<accession>A0A1Y2HGN8</accession>
<gene>
    <name evidence="13" type="ORF">BCR44DRAFT_54357</name>
</gene>
<dbReference type="EMBL" id="MCFL01000039">
    <property type="protein sequence ID" value="ORZ33041.1"/>
    <property type="molecule type" value="Genomic_DNA"/>
</dbReference>